<sequence>MQYTDLNELYADSVKGMMIGYPISKITFSSIQNTEDDQVESRKVVTLSMPTHALIKICATFIKSAEDNQGAILSAIKESEEKILEAINQSKKD</sequence>
<evidence type="ECO:0000313" key="2">
    <source>
        <dbReference type="Proteomes" id="UP000672009"/>
    </source>
</evidence>
<dbReference type="RefSeq" id="WP_210220868.1">
    <property type="nucleotide sequence ID" value="NZ_CP072795.1"/>
</dbReference>
<organism evidence="1 2">
    <name type="scientific">Thiothrix unzii</name>
    <dbReference type="NCBI Taxonomy" id="111769"/>
    <lineage>
        <taxon>Bacteria</taxon>
        <taxon>Pseudomonadati</taxon>
        <taxon>Pseudomonadota</taxon>
        <taxon>Gammaproteobacteria</taxon>
        <taxon>Thiotrichales</taxon>
        <taxon>Thiotrichaceae</taxon>
        <taxon>Thiothrix</taxon>
    </lineage>
</organism>
<protein>
    <submittedName>
        <fullName evidence="1">Uncharacterized protein</fullName>
    </submittedName>
</protein>
<dbReference type="AlphaFoldDB" id="A0A975FCI5"/>
<geneLocation type="plasmid" evidence="1 2">
    <name>pTunz2</name>
</geneLocation>
<gene>
    <name evidence="1" type="ORF">J9260_18095</name>
</gene>
<dbReference type="EMBL" id="CP072795">
    <property type="protein sequence ID" value="QTR55405.1"/>
    <property type="molecule type" value="Genomic_DNA"/>
</dbReference>
<dbReference type="KEGG" id="tun:J9260_18095"/>
<keyword evidence="1" id="KW-0614">Plasmid</keyword>
<keyword evidence="2" id="KW-1185">Reference proteome</keyword>
<reference evidence="1" key="1">
    <citation type="submission" date="2021-04" db="EMBL/GenBank/DDBJ databases">
        <title>Genomics, taxonomy and metabolism of representatives of sulfur bacteria of the genus Thiothrix: Thiothrix fructosivorans QT, Thiothrix unzii A1T and three new species, Thiothrix subterranea sp. nov., Thiothrix litoralis sp. nov. and 'Candidatus Thiothrix anitrata' sp. nov.</title>
        <authorList>
            <person name="Ravin N.V."/>
            <person name="Smolyakov D."/>
            <person name="Rudenko T.S."/>
            <person name="Mardanov A.V."/>
            <person name="Beletsky A.V."/>
            <person name="Markov N.D."/>
            <person name="Fomenkov A.I."/>
            <person name="Roberts R.J."/>
            <person name="Karnachuk O.V."/>
            <person name="Novikov A."/>
            <person name="Grabovich M.Y."/>
        </authorList>
    </citation>
    <scope>NUCLEOTIDE SEQUENCE</scope>
    <source>
        <strain evidence="1">A1</strain>
        <plasmid evidence="1">pTunz2</plasmid>
    </source>
</reference>
<dbReference type="Proteomes" id="UP000672009">
    <property type="component" value="Plasmid pTunz2"/>
</dbReference>
<evidence type="ECO:0000313" key="1">
    <source>
        <dbReference type="EMBL" id="QTR55405.1"/>
    </source>
</evidence>
<accession>A0A975FCI5</accession>
<name>A0A975FCI5_9GAMM</name>
<proteinExistence type="predicted"/>